<evidence type="ECO:0000259" key="11">
    <source>
        <dbReference type="PROSITE" id="PS50109"/>
    </source>
</evidence>
<dbReference type="InterPro" id="IPR005467">
    <property type="entry name" value="His_kinase_dom"/>
</dbReference>
<dbReference type="Gene3D" id="3.40.190.10">
    <property type="entry name" value="Periplasmic binding protein-like II"/>
    <property type="match status" value="2"/>
</dbReference>
<dbReference type="InterPro" id="IPR003594">
    <property type="entry name" value="HATPase_dom"/>
</dbReference>
<dbReference type="GO" id="GO:0006355">
    <property type="term" value="P:regulation of DNA-templated transcription"/>
    <property type="evidence" value="ECO:0007669"/>
    <property type="project" value="InterPro"/>
</dbReference>
<dbReference type="PROSITE" id="PS50109">
    <property type="entry name" value="HIS_KIN"/>
    <property type="match status" value="1"/>
</dbReference>
<dbReference type="Gene3D" id="3.40.50.2300">
    <property type="match status" value="1"/>
</dbReference>
<evidence type="ECO:0000256" key="10">
    <source>
        <dbReference type="SAM" id="Phobius"/>
    </source>
</evidence>
<evidence type="ECO:0000313" key="15">
    <source>
        <dbReference type="EMBL" id="MBB5032164.1"/>
    </source>
</evidence>
<dbReference type="InterPro" id="IPR003661">
    <property type="entry name" value="HisK_dim/P_dom"/>
</dbReference>
<dbReference type="InterPro" id="IPR011006">
    <property type="entry name" value="CheY-like_superfamily"/>
</dbReference>
<evidence type="ECO:0000259" key="12">
    <source>
        <dbReference type="PROSITE" id="PS50110"/>
    </source>
</evidence>
<dbReference type="PROSITE" id="PS50112">
    <property type="entry name" value="PAS"/>
    <property type="match status" value="2"/>
</dbReference>
<dbReference type="InterPro" id="IPR004358">
    <property type="entry name" value="Sig_transdc_His_kin-like_C"/>
</dbReference>
<feature type="domain" description="PAS" evidence="13">
    <location>
        <begin position="574"/>
        <end position="630"/>
    </location>
</feature>
<dbReference type="SUPFAM" id="SSF55785">
    <property type="entry name" value="PYP-like sensor domain (PAS domain)"/>
    <property type="match status" value="3"/>
</dbReference>
<keyword evidence="6" id="KW-0418">Kinase</keyword>
<keyword evidence="16" id="KW-1185">Reference proteome</keyword>
<evidence type="ECO:0000259" key="13">
    <source>
        <dbReference type="PROSITE" id="PS50112"/>
    </source>
</evidence>
<dbReference type="Pfam" id="PF00989">
    <property type="entry name" value="PAS"/>
    <property type="match status" value="1"/>
</dbReference>
<dbReference type="SMART" id="SM00388">
    <property type="entry name" value="HisKA"/>
    <property type="match status" value="1"/>
</dbReference>
<dbReference type="EMBL" id="JACHIG010000003">
    <property type="protein sequence ID" value="MBB5032164.1"/>
    <property type="molecule type" value="Genomic_DNA"/>
</dbReference>
<sequence>MQRVMADSRMLYHSPSAGFPAMQSFVKPIKSRADLVLGRFQTLFAKGLLVLLWLSLFGHVSAPAALPPSKISIVVDDNFPPYAFRTEEGALQGIIIDQWRVWEKRTGVTAEIHGMDMNEAVRRMKAGEFDVIDSIVKTSERAAFLDFGRPYVTIETPIFFRSSISGVKDIPSLRGFPVAARLGDTVVKLLQENNITPMMLYNNHEALITAAYENKVNVFVVDKTPAQYFLQKMGISSEFRMTDAVSLGEFHRAVHRGRPELLKLVEKGFDDVGARELAAIEKKWFGQTLDQHPYLRSLGYAALAFVSLVTLLLSWNWILAGQVRIRTKALQEREEQLRLSVKHSPAAIAMLDRDMKYLVVSLRWMEDYRLGTEPIIGRSHYDVFPEIPPHWVEIHHRCLAGAVEKCDDEKFVRLDGSTDWIRWEIRPWHLADGAIGGIIIFSEDITRRKQAEMTLRASEAKFRTLIESASDGILVTDTSGALLEVNAAACQLLGFPREELLRMGFVGVVAHGETQRILHEVSRLSEGEVMRSEWTCRRKDGSHFLAEVSATVLPNGHLQCIMRDITQRKLAEEKIREQASLLDKAQDAIIVCAPENFGILYWNRSAERLYGWKMNEALNHSQRELLNRDSAQFLIVVKALEEHGEWAGELIQHDKSGRAVVVESRWTLIRDTNGRPKSILSINTDITERKQLEQQFLRAQRMESIGTLAGGIAHDLNNVLAPIVMSIELLKLQEKSQQKQGILETIESSAQRGADLVKQVLSFARGVEGRQLAVQVGHLIKEIEKIADETFLKTISVRSDIASGLWLVQGDPTQIHQVLLNLCVNARDAMPGGGSLLISAQNSMMDEQCAAMTPGACPGPYIHIMVEDNGSGMPPEVMERIFEPFYTTKDIGKGTGLGLSSVLAIVKSHHGFMRVESEVGKGTRFHVYLPAHMSAPVSEAQTAHAELPRGSGELILVVDDEAAVQQITKQTLETFGYRVLLAANGAEAVTIYSSRRDEIAMVLTDMMMPVMDGPATIQVLMRMNPQICIVAASGMNAEGMEEKAASAGVKNFLPKPYTAETLLKTIDEILHAAGRC</sequence>
<dbReference type="EC" id="2.7.13.3" evidence="2"/>
<dbReference type="Pfam" id="PF13426">
    <property type="entry name" value="PAS_9"/>
    <property type="match status" value="1"/>
</dbReference>
<keyword evidence="10" id="KW-0472">Membrane</keyword>
<dbReference type="InterPro" id="IPR013656">
    <property type="entry name" value="PAS_4"/>
</dbReference>
<evidence type="ECO:0000256" key="3">
    <source>
        <dbReference type="ARBA" id="ARBA00022553"/>
    </source>
</evidence>
<dbReference type="Gene3D" id="3.30.565.10">
    <property type="entry name" value="Histidine kinase-like ATPase, C-terminal domain"/>
    <property type="match status" value="1"/>
</dbReference>
<protein>
    <recommendedName>
        <fullName evidence="2">histidine kinase</fullName>
        <ecNumber evidence="2">2.7.13.3</ecNumber>
    </recommendedName>
</protein>
<organism evidence="15 16">
    <name type="scientific">Prosthecobacter vanneervenii</name>
    <dbReference type="NCBI Taxonomy" id="48466"/>
    <lineage>
        <taxon>Bacteria</taxon>
        <taxon>Pseudomonadati</taxon>
        <taxon>Verrucomicrobiota</taxon>
        <taxon>Verrucomicrobiia</taxon>
        <taxon>Verrucomicrobiales</taxon>
        <taxon>Verrucomicrobiaceae</taxon>
        <taxon>Prosthecobacter</taxon>
    </lineage>
</organism>
<dbReference type="InterPro" id="IPR000014">
    <property type="entry name" value="PAS"/>
</dbReference>
<keyword evidence="3 9" id="KW-0597">Phosphoprotein</keyword>
<dbReference type="CDD" id="cd17546">
    <property type="entry name" value="REC_hyHK_CKI1_RcsC-like"/>
    <property type="match status" value="1"/>
</dbReference>
<dbReference type="RefSeq" id="WP_184339103.1">
    <property type="nucleotide sequence ID" value="NZ_JACHIG010000003.1"/>
</dbReference>
<evidence type="ECO:0000256" key="4">
    <source>
        <dbReference type="ARBA" id="ARBA00022679"/>
    </source>
</evidence>
<accession>A0A7W8DJI1</accession>
<name>A0A7W8DJI1_9BACT</name>
<dbReference type="Gene3D" id="3.30.450.20">
    <property type="entry name" value="PAS domain"/>
    <property type="match status" value="3"/>
</dbReference>
<keyword evidence="10" id="KW-1133">Transmembrane helix</keyword>
<evidence type="ECO:0000256" key="9">
    <source>
        <dbReference type="PROSITE-ProRule" id="PRU00169"/>
    </source>
</evidence>
<dbReference type="GO" id="GO:0000155">
    <property type="term" value="F:phosphorelay sensor kinase activity"/>
    <property type="evidence" value="ECO:0007669"/>
    <property type="project" value="InterPro"/>
</dbReference>
<dbReference type="Pfam" id="PF00512">
    <property type="entry name" value="HisKA"/>
    <property type="match status" value="1"/>
</dbReference>
<dbReference type="SUPFAM" id="SSF52172">
    <property type="entry name" value="CheY-like"/>
    <property type="match status" value="1"/>
</dbReference>
<feature type="domain" description="PAS" evidence="13">
    <location>
        <begin position="458"/>
        <end position="533"/>
    </location>
</feature>
<dbReference type="PROSITE" id="PS50113">
    <property type="entry name" value="PAC"/>
    <property type="match status" value="2"/>
</dbReference>
<evidence type="ECO:0000256" key="8">
    <source>
        <dbReference type="ARBA" id="ARBA00023012"/>
    </source>
</evidence>
<dbReference type="PRINTS" id="PR00344">
    <property type="entry name" value="BCTRLSENSOR"/>
</dbReference>
<dbReference type="Pfam" id="PF02518">
    <property type="entry name" value="HATPase_c"/>
    <property type="match status" value="1"/>
</dbReference>
<dbReference type="SMART" id="SM00062">
    <property type="entry name" value="PBPb"/>
    <property type="match status" value="1"/>
</dbReference>
<evidence type="ECO:0000256" key="2">
    <source>
        <dbReference type="ARBA" id="ARBA00012438"/>
    </source>
</evidence>
<dbReference type="SUPFAM" id="SSF47384">
    <property type="entry name" value="Homodimeric domain of signal transducing histidine kinase"/>
    <property type="match status" value="1"/>
</dbReference>
<comment type="catalytic activity">
    <reaction evidence="1">
        <text>ATP + protein L-histidine = ADP + protein N-phospho-L-histidine.</text>
        <dbReference type="EC" id="2.7.13.3"/>
    </reaction>
</comment>
<feature type="domain" description="PAC" evidence="14">
    <location>
        <begin position="405"/>
        <end position="457"/>
    </location>
</feature>
<reference evidence="15 16" key="1">
    <citation type="submission" date="2020-08" db="EMBL/GenBank/DDBJ databases">
        <title>Genomic Encyclopedia of Type Strains, Phase IV (KMG-IV): sequencing the most valuable type-strain genomes for metagenomic binning, comparative biology and taxonomic classification.</title>
        <authorList>
            <person name="Goeker M."/>
        </authorList>
    </citation>
    <scope>NUCLEOTIDE SEQUENCE [LARGE SCALE GENOMIC DNA]</scope>
    <source>
        <strain evidence="15 16">DSM 12252</strain>
    </source>
</reference>
<dbReference type="SUPFAM" id="SSF55874">
    <property type="entry name" value="ATPase domain of HSP90 chaperone/DNA topoisomerase II/histidine kinase"/>
    <property type="match status" value="1"/>
</dbReference>
<evidence type="ECO:0000256" key="1">
    <source>
        <dbReference type="ARBA" id="ARBA00000085"/>
    </source>
</evidence>
<dbReference type="CDD" id="cd00082">
    <property type="entry name" value="HisKA"/>
    <property type="match status" value="1"/>
</dbReference>
<evidence type="ECO:0000313" key="16">
    <source>
        <dbReference type="Proteomes" id="UP000590740"/>
    </source>
</evidence>
<dbReference type="InterPro" id="IPR013767">
    <property type="entry name" value="PAS_fold"/>
</dbReference>
<keyword evidence="4" id="KW-0808">Transferase</keyword>
<feature type="domain" description="PAC" evidence="14">
    <location>
        <begin position="644"/>
        <end position="698"/>
    </location>
</feature>
<keyword evidence="5" id="KW-0547">Nucleotide-binding</keyword>
<dbReference type="PROSITE" id="PS50110">
    <property type="entry name" value="RESPONSE_REGULATORY"/>
    <property type="match status" value="1"/>
</dbReference>
<dbReference type="Pfam" id="PF00497">
    <property type="entry name" value="SBP_bac_3"/>
    <property type="match status" value="1"/>
</dbReference>
<dbReference type="PANTHER" id="PTHR43065">
    <property type="entry name" value="SENSOR HISTIDINE KINASE"/>
    <property type="match status" value="1"/>
</dbReference>
<dbReference type="GO" id="GO:0005524">
    <property type="term" value="F:ATP binding"/>
    <property type="evidence" value="ECO:0007669"/>
    <property type="project" value="UniProtKB-KW"/>
</dbReference>
<feature type="transmembrane region" description="Helical" evidence="10">
    <location>
        <begin position="298"/>
        <end position="318"/>
    </location>
</feature>
<dbReference type="InterPro" id="IPR036890">
    <property type="entry name" value="HATPase_C_sf"/>
</dbReference>
<dbReference type="PANTHER" id="PTHR43065:SF46">
    <property type="entry name" value="C4-DICARBOXYLATE TRANSPORT SENSOR PROTEIN DCTB"/>
    <property type="match status" value="1"/>
</dbReference>
<dbReference type="Pfam" id="PF00072">
    <property type="entry name" value="Response_reg"/>
    <property type="match status" value="1"/>
</dbReference>
<feature type="modified residue" description="4-aspartylphosphate" evidence="9">
    <location>
        <position position="1005"/>
    </location>
</feature>
<dbReference type="CDD" id="cd13706">
    <property type="entry name" value="PBP2_HisK_like_1"/>
    <property type="match status" value="1"/>
</dbReference>
<dbReference type="SMART" id="SM00086">
    <property type="entry name" value="PAC"/>
    <property type="match status" value="3"/>
</dbReference>
<dbReference type="InterPro" id="IPR000700">
    <property type="entry name" value="PAS-assoc_C"/>
</dbReference>
<evidence type="ECO:0000256" key="6">
    <source>
        <dbReference type="ARBA" id="ARBA00022777"/>
    </source>
</evidence>
<keyword evidence="7" id="KW-0067">ATP-binding</keyword>
<proteinExistence type="predicted"/>
<dbReference type="InterPro" id="IPR001610">
    <property type="entry name" value="PAC"/>
</dbReference>
<dbReference type="InterPro" id="IPR035965">
    <property type="entry name" value="PAS-like_dom_sf"/>
</dbReference>
<dbReference type="Pfam" id="PF08448">
    <property type="entry name" value="PAS_4"/>
    <property type="match status" value="1"/>
</dbReference>
<feature type="domain" description="Histidine kinase" evidence="11">
    <location>
        <begin position="711"/>
        <end position="933"/>
    </location>
</feature>
<dbReference type="InterPro" id="IPR001789">
    <property type="entry name" value="Sig_transdc_resp-reg_receiver"/>
</dbReference>
<dbReference type="SUPFAM" id="SSF53850">
    <property type="entry name" value="Periplasmic binding protein-like II"/>
    <property type="match status" value="1"/>
</dbReference>
<dbReference type="NCBIfam" id="TIGR00229">
    <property type="entry name" value="sensory_box"/>
    <property type="match status" value="3"/>
</dbReference>
<dbReference type="SMART" id="SM00448">
    <property type="entry name" value="REC"/>
    <property type="match status" value="1"/>
</dbReference>
<dbReference type="InterPro" id="IPR001638">
    <property type="entry name" value="Solute-binding_3/MltF_N"/>
</dbReference>
<evidence type="ECO:0000259" key="14">
    <source>
        <dbReference type="PROSITE" id="PS50113"/>
    </source>
</evidence>
<gene>
    <name evidence="15" type="ORF">HNQ65_001741</name>
</gene>
<comment type="caution">
    <text evidence="15">The sequence shown here is derived from an EMBL/GenBank/DDBJ whole genome shotgun (WGS) entry which is preliminary data.</text>
</comment>
<dbReference type="SMART" id="SM00091">
    <property type="entry name" value="PAS"/>
    <property type="match status" value="3"/>
</dbReference>
<feature type="domain" description="Response regulatory" evidence="12">
    <location>
        <begin position="954"/>
        <end position="1070"/>
    </location>
</feature>
<dbReference type="InterPro" id="IPR036097">
    <property type="entry name" value="HisK_dim/P_sf"/>
</dbReference>
<dbReference type="Proteomes" id="UP000590740">
    <property type="component" value="Unassembled WGS sequence"/>
</dbReference>
<dbReference type="AlphaFoldDB" id="A0A7W8DJI1"/>
<dbReference type="CDD" id="cd00130">
    <property type="entry name" value="PAS"/>
    <property type="match status" value="3"/>
</dbReference>
<evidence type="ECO:0000256" key="5">
    <source>
        <dbReference type="ARBA" id="ARBA00022741"/>
    </source>
</evidence>
<dbReference type="Gene3D" id="1.10.287.130">
    <property type="match status" value="1"/>
</dbReference>
<keyword evidence="10" id="KW-0812">Transmembrane</keyword>
<evidence type="ECO:0000256" key="7">
    <source>
        <dbReference type="ARBA" id="ARBA00022840"/>
    </source>
</evidence>
<dbReference type="SMART" id="SM00387">
    <property type="entry name" value="HATPase_c"/>
    <property type="match status" value="1"/>
</dbReference>
<keyword evidence="8" id="KW-0902">Two-component regulatory system</keyword>